<accession>A0A8J6QNF9</accession>
<dbReference type="SFLD" id="SFLDG01017">
    <property type="entry name" value="Polyprenyl_Transferase_Like"/>
    <property type="match status" value="1"/>
</dbReference>
<dbReference type="SFLD" id="SFLDS00005">
    <property type="entry name" value="Isoprenoid_Synthase_Type_I"/>
    <property type="match status" value="1"/>
</dbReference>
<dbReference type="GO" id="GO:0046872">
    <property type="term" value="F:metal ion binding"/>
    <property type="evidence" value="ECO:0007669"/>
    <property type="project" value="UniProtKB-KW"/>
</dbReference>
<reference evidence="8" key="1">
    <citation type="submission" date="2020-09" db="EMBL/GenBank/DDBJ databases">
        <title>Pelobacter alkaliphilus sp. nov., a novel anaerobic arsenate-reducing bacterium from terrestrial mud volcano.</title>
        <authorList>
            <person name="Khomyakova M.A."/>
            <person name="Merkel A.Y."/>
            <person name="Slobodkin A.I."/>
        </authorList>
    </citation>
    <scope>NUCLEOTIDE SEQUENCE</scope>
    <source>
        <strain evidence="8">M08fum</strain>
    </source>
</reference>
<evidence type="ECO:0000256" key="4">
    <source>
        <dbReference type="ARBA" id="ARBA00022723"/>
    </source>
</evidence>
<dbReference type="FunFam" id="1.10.600.10:FF:000001">
    <property type="entry name" value="Geranylgeranyl diphosphate synthase"/>
    <property type="match status" value="1"/>
</dbReference>
<keyword evidence="4" id="KW-0479">Metal-binding</keyword>
<gene>
    <name evidence="8" type="ORF">ICT70_02450</name>
</gene>
<keyword evidence="9" id="KW-1185">Reference proteome</keyword>
<dbReference type="InterPro" id="IPR053378">
    <property type="entry name" value="Prenyl_diphosphate_synthase"/>
</dbReference>
<keyword evidence="3 7" id="KW-0808">Transferase</keyword>
<comment type="caution">
    <text evidence="8">The sequence shown here is derived from an EMBL/GenBank/DDBJ whole genome shotgun (WGS) entry which is preliminary data.</text>
</comment>
<dbReference type="NCBIfam" id="NF045485">
    <property type="entry name" value="FPPsyn"/>
    <property type="match status" value="1"/>
</dbReference>
<protein>
    <submittedName>
        <fullName evidence="8">Polyprenyl synthetase family protein</fullName>
    </submittedName>
</protein>
<dbReference type="InterPro" id="IPR000092">
    <property type="entry name" value="Polyprenyl_synt"/>
</dbReference>
<evidence type="ECO:0000256" key="7">
    <source>
        <dbReference type="RuleBase" id="RU004466"/>
    </source>
</evidence>
<evidence type="ECO:0000256" key="6">
    <source>
        <dbReference type="ARBA" id="ARBA00023229"/>
    </source>
</evidence>
<comment type="cofactor">
    <cofactor evidence="1">
        <name>Mg(2+)</name>
        <dbReference type="ChEBI" id="CHEBI:18420"/>
    </cofactor>
</comment>
<dbReference type="RefSeq" id="WP_191153795.1">
    <property type="nucleotide sequence ID" value="NZ_JACWUN010000002.1"/>
</dbReference>
<dbReference type="GO" id="GO:0004659">
    <property type="term" value="F:prenyltransferase activity"/>
    <property type="evidence" value="ECO:0007669"/>
    <property type="project" value="InterPro"/>
</dbReference>
<dbReference type="AlphaFoldDB" id="A0A8J6QNF9"/>
<keyword evidence="5" id="KW-0460">Magnesium</keyword>
<dbReference type="InterPro" id="IPR033749">
    <property type="entry name" value="Polyprenyl_synt_CS"/>
</dbReference>
<dbReference type="GO" id="GO:0016114">
    <property type="term" value="P:terpenoid biosynthetic process"/>
    <property type="evidence" value="ECO:0007669"/>
    <property type="project" value="UniProtKB-ARBA"/>
</dbReference>
<evidence type="ECO:0000313" key="9">
    <source>
        <dbReference type="Proteomes" id="UP000632828"/>
    </source>
</evidence>
<dbReference type="SUPFAM" id="SSF48576">
    <property type="entry name" value="Terpenoid synthases"/>
    <property type="match status" value="1"/>
</dbReference>
<dbReference type="Pfam" id="PF00348">
    <property type="entry name" value="polyprenyl_synt"/>
    <property type="match status" value="1"/>
</dbReference>
<keyword evidence="6" id="KW-0414">Isoprene biosynthesis</keyword>
<dbReference type="GO" id="GO:0005737">
    <property type="term" value="C:cytoplasm"/>
    <property type="evidence" value="ECO:0007669"/>
    <property type="project" value="UniProtKB-ARBA"/>
</dbReference>
<evidence type="ECO:0000256" key="5">
    <source>
        <dbReference type="ARBA" id="ARBA00022842"/>
    </source>
</evidence>
<dbReference type="Gene3D" id="1.10.600.10">
    <property type="entry name" value="Farnesyl Diphosphate Synthase"/>
    <property type="match status" value="1"/>
</dbReference>
<comment type="similarity">
    <text evidence="2 7">Belongs to the FPP/GGPP synthase family.</text>
</comment>
<name>A0A8J6QNF9_9BACT</name>
<evidence type="ECO:0000256" key="2">
    <source>
        <dbReference type="ARBA" id="ARBA00006706"/>
    </source>
</evidence>
<dbReference type="Proteomes" id="UP000632828">
    <property type="component" value="Unassembled WGS sequence"/>
</dbReference>
<dbReference type="InterPro" id="IPR008949">
    <property type="entry name" value="Isoprenoid_synthase_dom_sf"/>
</dbReference>
<evidence type="ECO:0000313" key="8">
    <source>
        <dbReference type="EMBL" id="MBD1399521.1"/>
    </source>
</evidence>
<dbReference type="PROSITE" id="PS00723">
    <property type="entry name" value="POLYPRENYL_SYNTHASE_1"/>
    <property type="match status" value="1"/>
</dbReference>
<sequence>MDNNGSELQAYLGRQLALIEEALDCFMPAATIRPDRLHQAMRYSVLGGGKRIRPVLMLAACEAVGGDGRHALPAACAVEMIHAYSLIHDDLPAMDNDDLRRGRPTNHKVYGEATAILAGDGLLTEAFVLLSRSDLLPGVSAADRLTIINLLATHAGTRGMVGGQMVDMEVEGRPIDLPTLEYIHTHKTGALIKAAIDIGGIIGGSQPEQRDALQRYAAAVGLAFQIADDILDVTAKTEELGKPSGSDLQRGKATYPALLGLNQARERARELNEVAINALQVFGLEAQPLRAIARYVIERSY</sequence>
<evidence type="ECO:0000256" key="1">
    <source>
        <dbReference type="ARBA" id="ARBA00001946"/>
    </source>
</evidence>
<dbReference type="PANTHER" id="PTHR43281:SF1">
    <property type="entry name" value="FARNESYL DIPHOSPHATE SYNTHASE"/>
    <property type="match status" value="1"/>
</dbReference>
<dbReference type="CDD" id="cd00685">
    <property type="entry name" value="Trans_IPPS_HT"/>
    <property type="match status" value="1"/>
</dbReference>
<dbReference type="EMBL" id="JACWUN010000002">
    <property type="protein sequence ID" value="MBD1399521.1"/>
    <property type="molecule type" value="Genomic_DNA"/>
</dbReference>
<proteinExistence type="inferred from homology"/>
<dbReference type="PANTHER" id="PTHR43281">
    <property type="entry name" value="FARNESYL DIPHOSPHATE SYNTHASE"/>
    <property type="match status" value="1"/>
</dbReference>
<evidence type="ECO:0000256" key="3">
    <source>
        <dbReference type="ARBA" id="ARBA00022679"/>
    </source>
</evidence>
<dbReference type="PROSITE" id="PS00444">
    <property type="entry name" value="POLYPRENYL_SYNTHASE_2"/>
    <property type="match status" value="1"/>
</dbReference>
<organism evidence="8 9">
    <name type="scientific">Pelovirga terrestris</name>
    <dbReference type="NCBI Taxonomy" id="2771352"/>
    <lineage>
        <taxon>Bacteria</taxon>
        <taxon>Pseudomonadati</taxon>
        <taxon>Thermodesulfobacteriota</taxon>
        <taxon>Desulfuromonadia</taxon>
        <taxon>Geobacterales</taxon>
        <taxon>Geobacteraceae</taxon>
        <taxon>Pelovirga</taxon>
    </lineage>
</organism>